<dbReference type="InterPro" id="IPR036147">
    <property type="entry name" value="Anti-sigma_E_RseA_N_sf"/>
</dbReference>
<dbReference type="AlphaFoldDB" id="A0A3N4U171"/>
<evidence type="ECO:0000259" key="1">
    <source>
        <dbReference type="Pfam" id="PF03872"/>
    </source>
</evidence>
<dbReference type="Pfam" id="PF03872">
    <property type="entry name" value="RseA_N"/>
    <property type="match status" value="1"/>
</dbReference>
<keyword evidence="3" id="KW-1185">Reference proteome</keyword>
<name>A0A3N4U171_9BURK</name>
<evidence type="ECO:0000313" key="2">
    <source>
        <dbReference type="EMBL" id="RPE64546.1"/>
    </source>
</evidence>
<dbReference type="SUPFAM" id="SSF89069">
    <property type="entry name" value="N-terminal, cytoplasmic domain of anti-sigmaE factor RseA"/>
    <property type="match status" value="1"/>
</dbReference>
<organism evidence="2 3">
    <name type="scientific">Tibeticola sediminis</name>
    <dbReference type="NCBI Taxonomy" id="1917811"/>
    <lineage>
        <taxon>Bacteria</taxon>
        <taxon>Pseudomonadati</taxon>
        <taxon>Pseudomonadota</taxon>
        <taxon>Betaproteobacteria</taxon>
        <taxon>Burkholderiales</taxon>
        <taxon>Comamonadaceae</taxon>
        <taxon>Tibeticola</taxon>
    </lineage>
</organism>
<reference evidence="2 3" key="1">
    <citation type="submission" date="2018-11" db="EMBL/GenBank/DDBJ databases">
        <title>Genomic Encyclopedia of Type Strains, Phase IV (KMG-IV): sequencing the most valuable type-strain genomes for metagenomic binning, comparative biology and taxonomic classification.</title>
        <authorList>
            <person name="Goeker M."/>
        </authorList>
    </citation>
    <scope>NUCLEOTIDE SEQUENCE [LARGE SCALE GENOMIC DNA]</scope>
    <source>
        <strain evidence="2 3">DSM 101684</strain>
    </source>
</reference>
<dbReference type="Gene3D" id="1.10.10.880">
    <property type="entry name" value="Anti sigma-E protein RseA, N-terminal domain"/>
    <property type="match status" value="1"/>
</dbReference>
<sequence length="250" mass="26132">MNTSTPTSATRIGALPPSDECISALLDGELEGAALALTIDEVSTDDTSCANWRLYRLAGEVLRTQAVGSAAQLGDRAFAQRVRQLIEAEAAQAQLPPMALHDASESIATTHRITPASNQKDWENRPAANDPVWRWRLAAAVASLVAVVSLGLQFARPSGDAGPGAPMATAGDAWVLATRAPMSARVTAPAAVEGATFGASGAVEARDGVVLRDPELDRFLAAHRPWGPGMGELGVEARTIQRVGLNAPVR</sequence>
<protein>
    <submittedName>
        <fullName evidence="2">Sigma-E factor negative regulatory protein RseA</fullName>
    </submittedName>
</protein>
<dbReference type="GO" id="GO:0016989">
    <property type="term" value="F:sigma factor antagonist activity"/>
    <property type="evidence" value="ECO:0007669"/>
    <property type="project" value="InterPro"/>
</dbReference>
<proteinExistence type="predicted"/>
<accession>A0A3N4U171</accession>
<comment type="caution">
    <text evidence="2">The sequence shown here is derived from an EMBL/GenBank/DDBJ whole genome shotgun (WGS) entry which is preliminary data.</text>
</comment>
<evidence type="ECO:0000313" key="3">
    <source>
        <dbReference type="Proteomes" id="UP000272193"/>
    </source>
</evidence>
<feature type="domain" description="Anti sigma-E protein RseA N-terminal" evidence="1">
    <location>
        <begin position="19"/>
        <end position="98"/>
    </location>
</feature>
<dbReference type="Proteomes" id="UP000272193">
    <property type="component" value="Unassembled WGS sequence"/>
</dbReference>
<dbReference type="CDD" id="cd16328">
    <property type="entry name" value="RseA_N"/>
    <property type="match status" value="1"/>
</dbReference>
<dbReference type="RefSeq" id="WP_170159068.1">
    <property type="nucleotide sequence ID" value="NZ_RKQL01000006.1"/>
</dbReference>
<gene>
    <name evidence="2" type="ORF">EDC62_2367</name>
</gene>
<dbReference type="InterPro" id="IPR005572">
    <property type="entry name" value="Anti-sigma_E_RseA_N"/>
</dbReference>
<dbReference type="EMBL" id="RKQL01000006">
    <property type="protein sequence ID" value="RPE64546.1"/>
    <property type="molecule type" value="Genomic_DNA"/>
</dbReference>